<sequence length="147" mass="17347">MTTGILVREYANIVIFLIALIYVTVKLLRCKRLFTHLNFESEKVKRGINIVLIPLIYAGILFELYEYYPLVLDLPYVLNKSYCAEKAISRGYDHADPEFYEKRYVDMEINGKIEEMTLYSYEINENEEYRLIYLPNSKLGQVVPDIK</sequence>
<dbReference type="OrthoDB" id="2074021at2"/>
<organism evidence="2 3">
    <name type="scientific">Butyrivibrio hungatei</name>
    <dbReference type="NCBI Taxonomy" id="185008"/>
    <lineage>
        <taxon>Bacteria</taxon>
        <taxon>Bacillati</taxon>
        <taxon>Bacillota</taxon>
        <taxon>Clostridia</taxon>
        <taxon>Lachnospirales</taxon>
        <taxon>Lachnospiraceae</taxon>
        <taxon>Butyrivibrio</taxon>
    </lineage>
</organism>
<protein>
    <submittedName>
        <fullName evidence="2">Uncharacterized protein</fullName>
    </submittedName>
</protein>
<dbReference type="EMBL" id="FMUR01000018">
    <property type="protein sequence ID" value="SCY46197.1"/>
    <property type="molecule type" value="Genomic_DNA"/>
</dbReference>
<keyword evidence="1" id="KW-1133">Transmembrane helix</keyword>
<evidence type="ECO:0000313" key="2">
    <source>
        <dbReference type="EMBL" id="SCY46197.1"/>
    </source>
</evidence>
<dbReference type="Proteomes" id="UP000183047">
    <property type="component" value="Unassembled WGS sequence"/>
</dbReference>
<reference evidence="3" key="1">
    <citation type="submission" date="2016-10" db="EMBL/GenBank/DDBJ databases">
        <authorList>
            <person name="Varghese N."/>
            <person name="Submissions S."/>
        </authorList>
    </citation>
    <scope>NUCLEOTIDE SEQUENCE [LARGE SCALE GENOMIC DNA]</scope>
    <source>
        <strain evidence="3">XBD2006</strain>
    </source>
</reference>
<keyword evidence="1" id="KW-0812">Transmembrane</keyword>
<dbReference type="AlphaFoldDB" id="A0A1G5G4C1"/>
<dbReference type="RefSeq" id="WP_074463122.1">
    <property type="nucleotide sequence ID" value="NZ_FMUR01000018.1"/>
</dbReference>
<accession>A0A1G5G4C1</accession>
<gene>
    <name evidence="2" type="ORF">SAMN02910451_02704</name>
</gene>
<evidence type="ECO:0000313" key="3">
    <source>
        <dbReference type="Proteomes" id="UP000183047"/>
    </source>
</evidence>
<name>A0A1G5G4C1_9FIRM</name>
<keyword evidence="1" id="KW-0472">Membrane</keyword>
<feature type="transmembrane region" description="Helical" evidence="1">
    <location>
        <begin position="12"/>
        <end position="28"/>
    </location>
</feature>
<evidence type="ECO:0000256" key="1">
    <source>
        <dbReference type="SAM" id="Phobius"/>
    </source>
</evidence>
<feature type="transmembrane region" description="Helical" evidence="1">
    <location>
        <begin position="48"/>
        <end position="68"/>
    </location>
</feature>
<keyword evidence="3" id="KW-1185">Reference proteome</keyword>
<proteinExistence type="predicted"/>